<sequence length="212" mass="23816">MTNSLTWKEVKSETFPYQIVLGSSSFGRKKVLKQNKINFIQYIPDIDEKAVGKTERHLKPDPIKLTNLIAKAKSQKVLNLIKEEKKDLSQLNYLVICSDQVVSYNGTIREKPESVEECKSMLKVTVTSVVVVNTRNGKEAEGYDIAKQYFNPIPDNVVDIAIKNGDILNCAGGFIIDEEVFYPYLSERVGDESSILGLPLDLTIDLINKVIC</sequence>
<keyword evidence="1" id="KW-0378">Hydrolase</keyword>
<accession>A0AAD5TWU0</accession>
<organism evidence="2 3">
    <name type="scientific">Clydaea vesicula</name>
    <dbReference type="NCBI Taxonomy" id="447962"/>
    <lineage>
        <taxon>Eukaryota</taxon>
        <taxon>Fungi</taxon>
        <taxon>Fungi incertae sedis</taxon>
        <taxon>Chytridiomycota</taxon>
        <taxon>Chytridiomycota incertae sedis</taxon>
        <taxon>Chytridiomycetes</taxon>
        <taxon>Lobulomycetales</taxon>
        <taxon>Lobulomycetaceae</taxon>
        <taxon>Clydaea</taxon>
    </lineage>
</organism>
<dbReference type="Pfam" id="PF02545">
    <property type="entry name" value="Maf"/>
    <property type="match status" value="1"/>
</dbReference>
<dbReference type="PANTHER" id="PTHR43213">
    <property type="entry name" value="BIFUNCTIONAL DTTP/UTP PYROPHOSPHATASE/METHYLTRANSFERASE PROTEIN-RELATED"/>
    <property type="match status" value="1"/>
</dbReference>
<evidence type="ECO:0000313" key="2">
    <source>
        <dbReference type="EMBL" id="KAJ3213334.1"/>
    </source>
</evidence>
<evidence type="ECO:0000256" key="1">
    <source>
        <dbReference type="ARBA" id="ARBA00022801"/>
    </source>
</evidence>
<dbReference type="EMBL" id="JADGJW010000721">
    <property type="protein sequence ID" value="KAJ3213334.1"/>
    <property type="molecule type" value="Genomic_DNA"/>
</dbReference>
<protein>
    <recommendedName>
        <fullName evidence="4">Maf-like protein</fullName>
    </recommendedName>
</protein>
<dbReference type="PIRSF" id="PIRSF006305">
    <property type="entry name" value="Maf"/>
    <property type="match status" value="1"/>
</dbReference>
<gene>
    <name evidence="2" type="ORF">HK099_007452</name>
</gene>
<comment type="caution">
    <text evidence="2">The sequence shown here is derived from an EMBL/GenBank/DDBJ whole genome shotgun (WGS) entry which is preliminary data.</text>
</comment>
<dbReference type="AlphaFoldDB" id="A0AAD5TWU0"/>
<dbReference type="InterPro" id="IPR029001">
    <property type="entry name" value="ITPase-like_fam"/>
</dbReference>
<evidence type="ECO:0000313" key="3">
    <source>
        <dbReference type="Proteomes" id="UP001211065"/>
    </source>
</evidence>
<dbReference type="Gene3D" id="3.90.950.10">
    <property type="match status" value="1"/>
</dbReference>
<dbReference type="SUPFAM" id="SSF52972">
    <property type="entry name" value="ITPase-like"/>
    <property type="match status" value="1"/>
</dbReference>
<dbReference type="PANTHER" id="PTHR43213:SF4">
    <property type="entry name" value="7-METHYL-GTP PYROPHOSPHATASE"/>
    <property type="match status" value="1"/>
</dbReference>
<reference evidence="2" key="1">
    <citation type="submission" date="2020-05" db="EMBL/GenBank/DDBJ databases">
        <title>Phylogenomic resolution of chytrid fungi.</title>
        <authorList>
            <person name="Stajich J.E."/>
            <person name="Amses K."/>
            <person name="Simmons R."/>
            <person name="Seto K."/>
            <person name="Myers J."/>
            <person name="Bonds A."/>
            <person name="Quandt C.A."/>
            <person name="Barry K."/>
            <person name="Liu P."/>
            <person name="Grigoriev I."/>
            <person name="Longcore J.E."/>
            <person name="James T.Y."/>
        </authorList>
    </citation>
    <scope>NUCLEOTIDE SEQUENCE</scope>
    <source>
        <strain evidence="2">JEL0476</strain>
    </source>
</reference>
<dbReference type="GO" id="GO:0047429">
    <property type="term" value="F:nucleoside triphosphate diphosphatase activity"/>
    <property type="evidence" value="ECO:0007669"/>
    <property type="project" value="InterPro"/>
</dbReference>
<proteinExistence type="predicted"/>
<dbReference type="Proteomes" id="UP001211065">
    <property type="component" value="Unassembled WGS sequence"/>
</dbReference>
<name>A0AAD5TWU0_9FUNG</name>
<keyword evidence="3" id="KW-1185">Reference proteome</keyword>
<evidence type="ECO:0008006" key="4">
    <source>
        <dbReference type="Google" id="ProtNLM"/>
    </source>
</evidence>
<dbReference type="InterPro" id="IPR003697">
    <property type="entry name" value="Maf-like"/>
</dbReference>